<dbReference type="STRING" id="994479.GCA_000194155_01439"/>
<gene>
    <name evidence="3" type="ORF">A8926_4987</name>
</gene>
<name>A0A2N3Y2D7_SACSN</name>
<organism evidence="3 4">
    <name type="scientific">Saccharopolyspora spinosa</name>
    <dbReference type="NCBI Taxonomy" id="60894"/>
    <lineage>
        <taxon>Bacteria</taxon>
        <taxon>Bacillati</taxon>
        <taxon>Actinomycetota</taxon>
        <taxon>Actinomycetes</taxon>
        <taxon>Pseudonocardiales</taxon>
        <taxon>Pseudonocardiaceae</taxon>
        <taxon>Saccharopolyspora</taxon>
    </lineage>
</organism>
<comment type="caution">
    <text evidence="3">The sequence shown here is derived from an EMBL/GenBank/DDBJ whole genome shotgun (WGS) entry which is preliminary data.</text>
</comment>
<evidence type="ECO:0000256" key="2">
    <source>
        <dbReference type="SAM" id="Phobius"/>
    </source>
</evidence>
<evidence type="ECO:0000256" key="1">
    <source>
        <dbReference type="SAM" id="MobiDB-lite"/>
    </source>
</evidence>
<accession>A0A2N3Y2D7</accession>
<reference evidence="3" key="1">
    <citation type="submission" date="2017-12" db="EMBL/GenBank/DDBJ databases">
        <title>Sequencing the genomes of 1000 Actinobacteria strains.</title>
        <authorList>
            <person name="Klenk H.-P."/>
        </authorList>
    </citation>
    <scope>NUCLEOTIDE SEQUENCE [LARGE SCALE GENOMIC DNA]</scope>
    <source>
        <strain evidence="3">DSM 44228</strain>
    </source>
</reference>
<dbReference type="EMBL" id="PJNB01000001">
    <property type="protein sequence ID" value="PKW17060.1"/>
    <property type="molecule type" value="Genomic_DNA"/>
</dbReference>
<feature type="transmembrane region" description="Helical" evidence="2">
    <location>
        <begin position="50"/>
        <end position="69"/>
    </location>
</feature>
<dbReference type="AlphaFoldDB" id="A0A2N3Y2D7"/>
<keyword evidence="2" id="KW-1133">Transmembrane helix</keyword>
<proteinExistence type="predicted"/>
<evidence type="ECO:0000313" key="3">
    <source>
        <dbReference type="EMBL" id="PKW17060.1"/>
    </source>
</evidence>
<dbReference type="Proteomes" id="UP000233786">
    <property type="component" value="Unassembled WGS sequence"/>
</dbReference>
<feature type="transmembrane region" description="Helical" evidence="2">
    <location>
        <begin position="12"/>
        <end position="30"/>
    </location>
</feature>
<keyword evidence="2" id="KW-0472">Membrane</keyword>
<feature type="compositionally biased region" description="Basic and acidic residues" evidence="1">
    <location>
        <begin position="171"/>
        <end position="183"/>
    </location>
</feature>
<feature type="region of interest" description="Disordered" evidence="1">
    <location>
        <begin position="167"/>
        <end position="204"/>
    </location>
</feature>
<protein>
    <submittedName>
        <fullName evidence="3">Uncharacterized protein</fullName>
    </submittedName>
</protein>
<evidence type="ECO:0000313" key="4">
    <source>
        <dbReference type="Proteomes" id="UP000233786"/>
    </source>
</evidence>
<keyword evidence="2" id="KW-0812">Transmembrane</keyword>
<sequence length="204" mass="22130">MNERSWERAGAVRGLVAAVLLLVSVLLNPTPPASDEAVLTFFYVAAHRSTVLLAALLMTVAAVVFLWFVGRLHHREQLCGAVGGQFVGRCNGACQRVAGGLGDRCWSRRRNRVPGQLGTVDGSSDAARDRHADGYAQFVAGLGRTGSRSRTLRWGAADDQVVGQHLRRVHREVEQPEPSDREPGAGGTGRGDDHQSHHPQRQRS</sequence>
<keyword evidence="4" id="KW-1185">Reference proteome</keyword>